<evidence type="ECO:0000259" key="1">
    <source>
        <dbReference type="Pfam" id="PF13614"/>
    </source>
</evidence>
<dbReference type="EMBL" id="BPRE01000035">
    <property type="protein sequence ID" value="GJE78650.1"/>
    <property type="molecule type" value="Genomic_DNA"/>
</dbReference>
<dbReference type="Proteomes" id="UP001055093">
    <property type="component" value="Unassembled WGS sequence"/>
</dbReference>
<gene>
    <name evidence="2" type="ORF">BGCPKDLD_5272</name>
</gene>
<name>A0ABQ4V2Z4_9HYPH</name>
<dbReference type="InterPro" id="IPR027417">
    <property type="entry name" value="P-loop_NTPase"/>
</dbReference>
<dbReference type="PANTHER" id="PTHR13696">
    <property type="entry name" value="P-LOOP CONTAINING NUCLEOSIDE TRIPHOSPHATE HYDROLASE"/>
    <property type="match status" value="1"/>
</dbReference>
<dbReference type="Gene3D" id="3.40.50.300">
    <property type="entry name" value="P-loop containing nucleotide triphosphate hydrolases"/>
    <property type="match status" value="1"/>
</dbReference>
<sequence>MCPQANVSEVVLGGNGKGAVQLEKLLDASPRRTIGGYLDERISSPHKMTGNETNYLLRACDYNANLDENIYFIAGDPSLEIQAEAINQIAGQTLPSTSWANVHQWLKDILSAIAKKYDNAVFFIDCNPSFSAYTELAIIASDRLIVPCSADGSSARAISNIGQLIYGINVPAAYAAVSFSKRAKDNGLSLPTIHVVPLNRSTQYEQKASKAFSAMYDAIKARTNQLYQKDKSIFSSARSVFLDIPDAHSVSVVTSHLGLPLHKIKLGKYKIHSKDTQVPKDSLDRYKTAFADLVSRL</sequence>
<organism evidence="2 3">
    <name type="scientific">Methylorubrum suomiense</name>
    <dbReference type="NCBI Taxonomy" id="144191"/>
    <lineage>
        <taxon>Bacteria</taxon>
        <taxon>Pseudomonadati</taxon>
        <taxon>Pseudomonadota</taxon>
        <taxon>Alphaproteobacteria</taxon>
        <taxon>Hyphomicrobiales</taxon>
        <taxon>Methylobacteriaceae</taxon>
        <taxon>Methylorubrum</taxon>
    </lineage>
</organism>
<reference evidence="2" key="2">
    <citation type="submission" date="2021-08" db="EMBL/GenBank/DDBJ databases">
        <authorList>
            <person name="Tani A."/>
            <person name="Ola A."/>
            <person name="Ogura Y."/>
            <person name="Katsura K."/>
            <person name="Hayashi T."/>
        </authorList>
    </citation>
    <scope>NUCLEOTIDE SEQUENCE</scope>
    <source>
        <strain evidence="2">DSM 14458</strain>
    </source>
</reference>
<dbReference type="InterPro" id="IPR050678">
    <property type="entry name" value="DNA_Partitioning_ATPase"/>
</dbReference>
<reference evidence="2" key="1">
    <citation type="journal article" date="2021" name="Front. Microbiol.">
        <title>Comprehensive Comparative Genomics and Phenotyping of Methylobacterium Species.</title>
        <authorList>
            <person name="Alessa O."/>
            <person name="Ogura Y."/>
            <person name="Fujitani Y."/>
            <person name="Takami H."/>
            <person name="Hayashi T."/>
            <person name="Sahin N."/>
            <person name="Tani A."/>
        </authorList>
    </citation>
    <scope>NUCLEOTIDE SEQUENCE</scope>
    <source>
        <strain evidence="2">DSM 14458</strain>
    </source>
</reference>
<accession>A0ABQ4V2Z4</accession>
<protein>
    <recommendedName>
        <fullName evidence="1">AAA domain-containing protein</fullName>
    </recommendedName>
</protein>
<comment type="caution">
    <text evidence="2">The sequence shown here is derived from an EMBL/GenBank/DDBJ whole genome shotgun (WGS) entry which is preliminary data.</text>
</comment>
<dbReference type="InterPro" id="IPR025669">
    <property type="entry name" value="AAA_dom"/>
</dbReference>
<evidence type="ECO:0000313" key="2">
    <source>
        <dbReference type="EMBL" id="GJE78650.1"/>
    </source>
</evidence>
<proteinExistence type="predicted"/>
<evidence type="ECO:0000313" key="3">
    <source>
        <dbReference type="Proteomes" id="UP001055093"/>
    </source>
</evidence>
<dbReference type="PANTHER" id="PTHR13696:SF52">
    <property type="entry name" value="PARA FAMILY PROTEIN CT_582"/>
    <property type="match status" value="1"/>
</dbReference>
<dbReference type="Pfam" id="PF13614">
    <property type="entry name" value="AAA_31"/>
    <property type="match status" value="1"/>
</dbReference>
<keyword evidence="3" id="KW-1185">Reference proteome</keyword>
<dbReference type="SUPFAM" id="SSF52540">
    <property type="entry name" value="P-loop containing nucleoside triphosphate hydrolases"/>
    <property type="match status" value="1"/>
</dbReference>
<feature type="domain" description="AAA" evidence="1">
    <location>
        <begin position="101"/>
        <end position="165"/>
    </location>
</feature>